<feature type="compositionally biased region" description="Basic and acidic residues" evidence="1">
    <location>
        <begin position="82"/>
        <end position="109"/>
    </location>
</feature>
<keyword evidence="3" id="KW-1185">Reference proteome</keyword>
<feature type="region of interest" description="Disordered" evidence="1">
    <location>
        <begin position="80"/>
        <end position="163"/>
    </location>
</feature>
<organism evidence="2 3">
    <name type="scientific">Knipowitschia caucasica</name>
    <name type="common">Caucasian dwarf goby</name>
    <name type="synonym">Pomatoschistus caucasicus</name>
    <dbReference type="NCBI Taxonomy" id="637954"/>
    <lineage>
        <taxon>Eukaryota</taxon>
        <taxon>Metazoa</taxon>
        <taxon>Chordata</taxon>
        <taxon>Craniata</taxon>
        <taxon>Vertebrata</taxon>
        <taxon>Euteleostomi</taxon>
        <taxon>Actinopterygii</taxon>
        <taxon>Neopterygii</taxon>
        <taxon>Teleostei</taxon>
        <taxon>Neoteleostei</taxon>
        <taxon>Acanthomorphata</taxon>
        <taxon>Gobiaria</taxon>
        <taxon>Gobiiformes</taxon>
        <taxon>Gobioidei</taxon>
        <taxon>Gobiidae</taxon>
        <taxon>Gobiinae</taxon>
        <taxon>Knipowitschia</taxon>
    </lineage>
</organism>
<accession>A0AAV2IWV3</accession>
<protein>
    <submittedName>
        <fullName evidence="2">Uncharacterized protein</fullName>
    </submittedName>
</protein>
<dbReference type="EMBL" id="OZ035823">
    <property type="protein sequence ID" value="CAL1569759.1"/>
    <property type="molecule type" value="Genomic_DNA"/>
</dbReference>
<feature type="compositionally biased region" description="Polar residues" evidence="1">
    <location>
        <begin position="117"/>
        <end position="130"/>
    </location>
</feature>
<dbReference type="AlphaFoldDB" id="A0AAV2IWV3"/>
<name>A0AAV2IWV3_KNICA</name>
<proteinExistence type="predicted"/>
<evidence type="ECO:0000313" key="3">
    <source>
        <dbReference type="Proteomes" id="UP001497482"/>
    </source>
</evidence>
<reference evidence="2 3" key="1">
    <citation type="submission" date="2024-04" db="EMBL/GenBank/DDBJ databases">
        <authorList>
            <person name="Waldvogel A.-M."/>
            <person name="Schoenle A."/>
        </authorList>
    </citation>
    <scope>NUCLEOTIDE SEQUENCE [LARGE SCALE GENOMIC DNA]</scope>
</reference>
<sequence length="163" mass="18761">MTEVVEGLQETLRVHAAWEAAQKAWLEQKDKYQEIERKLSKDLEELVKILAAKHLKVTLVHFGNQSPEFELSLRLSMEGLDGPERAERKQVQSGPEREKQHGGTPEDKTAIPPSCHVCQTNQEVSKANATKTEEKSSEPLYIVQVKNNRKRHNKNKNKNRKNW</sequence>
<dbReference type="Proteomes" id="UP001497482">
    <property type="component" value="Chromosome 1"/>
</dbReference>
<feature type="compositionally biased region" description="Basic residues" evidence="1">
    <location>
        <begin position="147"/>
        <end position="163"/>
    </location>
</feature>
<gene>
    <name evidence="2" type="ORF">KC01_LOCUS2143</name>
</gene>
<evidence type="ECO:0000256" key="1">
    <source>
        <dbReference type="SAM" id="MobiDB-lite"/>
    </source>
</evidence>
<evidence type="ECO:0000313" key="2">
    <source>
        <dbReference type="EMBL" id="CAL1569759.1"/>
    </source>
</evidence>